<gene>
    <name evidence="2" type="ORF">SPPG_06339</name>
</gene>
<dbReference type="EMBL" id="KQ257460">
    <property type="protein sequence ID" value="KNC98657.1"/>
    <property type="molecule type" value="Genomic_DNA"/>
</dbReference>
<reference evidence="2 3" key="1">
    <citation type="submission" date="2009-08" db="EMBL/GenBank/DDBJ databases">
        <title>The Genome Sequence of Spizellomyces punctatus strain DAOM BR117.</title>
        <authorList>
            <consortium name="The Broad Institute Genome Sequencing Platform"/>
            <person name="Russ C."/>
            <person name="Cuomo C."/>
            <person name="Shea T."/>
            <person name="Young S.K."/>
            <person name="Zeng Q."/>
            <person name="Koehrsen M."/>
            <person name="Haas B."/>
            <person name="Borodovsky M."/>
            <person name="Guigo R."/>
            <person name="Alvarado L."/>
            <person name="Berlin A."/>
            <person name="Bochicchio J."/>
            <person name="Borenstein D."/>
            <person name="Chapman S."/>
            <person name="Chen Z."/>
            <person name="Engels R."/>
            <person name="Freedman E."/>
            <person name="Gellesch M."/>
            <person name="Goldberg J."/>
            <person name="Griggs A."/>
            <person name="Gujja S."/>
            <person name="Heiman D."/>
            <person name="Hepburn T."/>
            <person name="Howarth C."/>
            <person name="Jen D."/>
            <person name="Larson L."/>
            <person name="Lewis B."/>
            <person name="Mehta T."/>
            <person name="Park D."/>
            <person name="Pearson M."/>
            <person name="Roberts A."/>
            <person name="Saif S."/>
            <person name="Shenoy N."/>
            <person name="Sisk P."/>
            <person name="Stolte C."/>
            <person name="Sykes S."/>
            <person name="Thomson T."/>
            <person name="Walk T."/>
            <person name="White J."/>
            <person name="Yandava C."/>
            <person name="Burger G."/>
            <person name="Gray M.W."/>
            <person name="Holland P.W.H."/>
            <person name="King N."/>
            <person name="Lang F.B.F."/>
            <person name="Roger A.J."/>
            <person name="Ruiz-Trillo I."/>
            <person name="Lander E."/>
            <person name="Nusbaum C."/>
        </authorList>
    </citation>
    <scope>NUCLEOTIDE SEQUENCE [LARGE SCALE GENOMIC DNA]</scope>
    <source>
        <strain evidence="2 3">DAOM BR117</strain>
    </source>
</reference>
<dbReference type="Gene3D" id="3.80.10.10">
    <property type="entry name" value="Ribonuclease Inhibitor"/>
    <property type="match status" value="1"/>
</dbReference>
<protein>
    <recommendedName>
        <fullName evidence="4">F-box domain-containing protein</fullName>
    </recommendedName>
</protein>
<keyword evidence="3" id="KW-1185">Reference proteome</keyword>
<accession>A0A0L0HBU9</accession>
<dbReference type="VEuPathDB" id="FungiDB:SPPG_06339"/>
<dbReference type="InParanoid" id="A0A0L0HBU9"/>
<dbReference type="InterPro" id="IPR032675">
    <property type="entry name" value="LRR_dom_sf"/>
</dbReference>
<dbReference type="SUPFAM" id="SSF52047">
    <property type="entry name" value="RNI-like"/>
    <property type="match status" value="1"/>
</dbReference>
<dbReference type="eggNOG" id="KOG4341">
    <property type="taxonomic scope" value="Eukaryota"/>
</dbReference>
<dbReference type="RefSeq" id="XP_016606697.1">
    <property type="nucleotide sequence ID" value="XM_016754553.1"/>
</dbReference>
<feature type="compositionally biased region" description="Basic residues" evidence="1">
    <location>
        <begin position="19"/>
        <end position="28"/>
    </location>
</feature>
<dbReference type="GeneID" id="27689655"/>
<dbReference type="AlphaFoldDB" id="A0A0L0HBU9"/>
<proteinExistence type="predicted"/>
<dbReference type="PANTHER" id="PTHR13318">
    <property type="entry name" value="PARTNER OF PAIRED, ISOFORM B-RELATED"/>
    <property type="match status" value="1"/>
</dbReference>
<sequence>MSERIKASRLRPPPPPRARTLRSARTHAPRPFEQNVSYRPTGLSLLSLPTEILHMIANYTFPASHPTTNLVDRQARENLLALLRTCRTCFGICVPILWKSPMHFTNQKALAGLCNVLASSPRAETYANSIVSLGMFCADVYGLSAVEARKLGRGIIGDDGPKYPKLKELALGPSPNGRPYLSDSSVSSIVKQCPSLIALHLEHLPEIKGYVLLRYTPPLQRLIIRYCPETAGQLFRILTYHAPTLEELELTDLYARHLEALGSCSKLKSLYVDHIRLGEMEVEALSHITASGRLTQLESLSLVDASMLGTEHVRRLVTNCGENLRVLCLGAVGWVGDAAMFAVAKSCPNLEYLDIGDLIISDLPLMEIAINCSKLRHLDVTYNDLCTDRLLEALQRHAKNLRVLYAAEAAQLTVAGWFMFLQAAVPRGLASFSAGALWHPRWEGWVFYEMVKKHYSQFAVYDGREREFSLEEYVREMAPAARFDPIPLPSRPQGWMNHDPVFWSS</sequence>
<feature type="region of interest" description="Disordered" evidence="1">
    <location>
        <begin position="1"/>
        <end position="33"/>
    </location>
</feature>
<evidence type="ECO:0000313" key="3">
    <source>
        <dbReference type="Proteomes" id="UP000053201"/>
    </source>
</evidence>
<dbReference type="GO" id="GO:0031146">
    <property type="term" value="P:SCF-dependent proteasomal ubiquitin-dependent protein catabolic process"/>
    <property type="evidence" value="ECO:0007669"/>
    <property type="project" value="TreeGrafter"/>
</dbReference>
<evidence type="ECO:0000256" key="1">
    <source>
        <dbReference type="SAM" id="MobiDB-lite"/>
    </source>
</evidence>
<dbReference type="GO" id="GO:0019005">
    <property type="term" value="C:SCF ubiquitin ligase complex"/>
    <property type="evidence" value="ECO:0007669"/>
    <property type="project" value="TreeGrafter"/>
</dbReference>
<evidence type="ECO:0008006" key="4">
    <source>
        <dbReference type="Google" id="ProtNLM"/>
    </source>
</evidence>
<dbReference type="SMART" id="SM00367">
    <property type="entry name" value="LRR_CC"/>
    <property type="match status" value="4"/>
</dbReference>
<dbReference type="STRING" id="645134.A0A0L0HBU9"/>
<dbReference type="OrthoDB" id="2099426at2759"/>
<dbReference type="PANTHER" id="PTHR13318:SF95">
    <property type="entry name" value="F-BOX PROTEIN YLR352W"/>
    <property type="match status" value="1"/>
</dbReference>
<organism evidence="2 3">
    <name type="scientific">Spizellomyces punctatus (strain DAOM BR117)</name>
    <dbReference type="NCBI Taxonomy" id="645134"/>
    <lineage>
        <taxon>Eukaryota</taxon>
        <taxon>Fungi</taxon>
        <taxon>Fungi incertae sedis</taxon>
        <taxon>Chytridiomycota</taxon>
        <taxon>Chytridiomycota incertae sedis</taxon>
        <taxon>Chytridiomycetes</taxon>
        <taxon>Spizellomycetales</taxon>
        <taxon>Spizellomycetaceae</taxon>
        <taxon>Spizellomyces</taxon>
    </lineage>
</organism>
<dbReference type="InterPro" id="IPR006553">
    <property type="entry name" value="Leu-rich_rpt_Cys-con_subtyp"/>
</dbReference>
<evidence type="ECO:0000313" key="2">
    <source>
        <dbReference type="EMBL" id="KNC98657.1"/>
    </source>
</evidence>
<dbReference type="Proteomes" id="UP000053201">
    <property type="component" value="Unassembled WGS sequence"/>
</dbReference>
<name>A0A0L0HBU9_SPIPD</name>